<protein>
    <recommendedName>
        <fullName evidence="1">VPS9 domain-containing protein</fullName>
    </recommendedName>
</protein>
<dbReference type="GO" id="GO:0005886">
    <property type="term" value="C:plasma membrane"/>
    <property type="evidence" value="ECO:0007669"/>
    <property type="project" value="TreeGrafter"/>
</dbReference>
<comment type="caution">
    <text evidence="2">The sequence shown here is derived from an EMBL/GenBank/DDBJ whole genome shotgun (WGS) entry which is preliminary data.</text>
</comment>
<dbReference type="EMBL" id="CAJNOK010003539">
    <property type="protein sequence ID" value="CAF0905322.1"/>
    <property type="molecule type" value="Genomic_DNA"/>
</dbReference>
<evidence type="ECO:0000313" key="3">
    <source>
        <dbReference type="EMBL" id="CAF3685296.1"/>
    </source>
</evidence>
<dbReference type="Gene3D" id="1.20.1050.80">
    <property type="entry name" value="VPS9 domain"/>
    <property type="match status" value="1"/>
</dbReference>
<dbReference type="GO" id="GO:0005769">
    <property type="term" value="C:early endosome"/>
    <property type="evidence" value="ECO:0007669"/>
    <property type="project" value="TreeGrafter"/>
</dbReference>
<dbReference type="GO" id="GO:0045022">
    <property type="term" value="P:early endosome to late endosome transport"/>
    <property type="evidence" value="ECO:0007669"/>
    <property type="project" value="TreeGrafter"/>
</dbReference>
<dbReference type="AlphaFoldDB" id="A0A8S2D8R9"/>
<dbReference type="GO" id="GO:0005770">
    <property type="term" value="C:late endosome"/>
    <property type="evidence" value="ECO:0007669"/>
    <property type="project" value="TreeGrafter"/>
</dbReference>
<dbReference type="GO" id="GO:0030133">
    <property type="term" value="C:transport vesicle"/>
    <property type="evidence" value="ECO:0007669"/>
    <property type="project" value="TreeGrafter"/>
</dbReference>
<gene>
    <name evidence="2" type="ORF">OVA965_LOCUS9838</name>
    <name evidence="3" type="ORF">TMI583_LOCUS9834</name>
</gene>
<evidence type="ECO:0000259" key="1">
    <source>
        <dbReference type="PROSITE" id="PS51205"/>
    </source>
</evidence>
<proteinExistence type="predicted"/>
<dbReference type="InterPro" id="IPR051248">
    <property type="entry name" value="UPF0507/Ank_repeat_27"/>
</dbReference>
<dbReference type="Proteomes" id="UP000682733">
    <property type="component" value="Unassembled WGS sequence"/>
</dbReference>
<dbReference type="GO" id="GO:0005085">
    <property type="term" value="F:guanyl-nucleotide exchange factor activity"/>
    <property type="evidence" value="ECO:0007669"/>
    <property type="project" value="TreeGrafter"/>
</dbReference>
<dbReference type="SUPFAM" id="SSF109993">
    <property type="entry name" value="VPS9 domain"/>
    <property type="match status" value="1"/>
</dbReference>
<name>A0A8S2D8R9_9BILA</name>
<dbReference type="PANTHER" id="PTHR24170">
    <property type="entry name" value="ANKYRIN REPEAT DOMAIN-CONTAINING PROTEIN 27"/>
    <property type="match status" value="1"/>
</dbReference>
<sequence length="399" mass="46088">MNPPELDHCLFYNWLTNDFADLYSKAQTVCSLVLVPSSNVTKHDCNREFIESHLFRSSALFKGKHTSLNQKYEISIEDNRTIYIHKPVTDKLIKILDQENVFDSLTHRSYILLIIDRPLNSTSSFIPLIPTKSAFKFQPTTANYETAFIFLDSLRPIEDLFTKLRTSLLLFAETYVILPNFIDDAVDKLKHLWITFVNEACQILNIDSSRKQHYEQLTTRQDIELASEIFITGNVYTKNWPAILTHTEIKDDQLCQEIVKYRRKTAILSSTAASTKVDNNTQALAELKKLDYLKSSHEKATCIRTTLDLLLATMMQQQQQLCGSGITVKYTKNQQPIAADETLTSFIDLLTQSDMKNIVAHEYYIITFKFLHLPQDIDYAVTTFRASIEYLYEKKFLSL</sequence>
<dbReference type="Proteomes" id="UP000677228">
    <property type="component" value="Unassembled WGS sequence"/>
</dbReference>
<dbReference type="GO" id="GO:0000149">
    <property type="term" value="F:SNARE binding"/>
    <property type="evidence" value="ECO:0007669"/>
    <property type="project" value="TreeGrafter"/>
</dbReference>
<organism evidence="2 4">
    <name type="scientific">Didymodactylos carnosus</name>
    <dbReference type="NCBI Taxonomy" id="1234261"/>
    <lineage>
        <taxon>Eukaryota</taxon>
        <taxon>Metazoa</taxon>
        <taxon>Spiralia</taxon>
        <taxon>Gnathifera</taxon>
        <taxon>Rotifera</taxon>
        <taxon>Eurotatoria</taxon>
        <taxon>Bdelloidea</taxon>
        <taxon>Philodinida</taxon>
        <taxon>Philodinidae</taxon>
        <taxon>Didymodactylos</taxon>
    </lineage>
</organism>
<feature type="domain" description="VPS9" evidence="1">
    <location>
        <begin position="248"/>
        <end position="399"/>
    </location>
</feature>
<reference evidence="2" key="1">
    <citation type="submission" date="2021-02" db="EMBL/GenBank/DDBJ databases">
        <authorList>
            <person name="Nowell W R."/>
        </authorList>
    </citation>
    <scope>NUCLEOTIDE SEQUENCE</scope>
</reference>
<dbReference type="InterPro" id="IPR037191">
    <property type="entry name" value="VPS9_dom_sf"/>
</dbReference>
<dbReference type="Pfam" id="PF02204">
    <property type="entry name" value="VPS9"/>
    <property type="match status" value="1"/>
</dbReference>
<dbReference type="EMBL" id="CAJOBA010003540">
    <property type="protein sequence ID" value="CAF3685296.1"/>
    <property type="molecule type" value="Genomic_DNA"/>
</dbReference>
<evidence type="ECO:0000313" key="4">
    <source>
        <dbReference type="Proteomes" id="UP000677228"/>
    </source>
</evidence>
<dbReference type="GO" id="GO:0097422">
    <property type="term" value="C:tubular endosome"/>
    <property type="evidence" value="ECO:0007669"/>
    <property type="project" value="TreeGrafter"/>
</dbReference>
<dbReference type="PANTHER" id="PTHR24170:SF1">
    <property type="entry name" value="DOMAIN PROTEIN, PUTATIVE (AFU_ORTHOLOGUE AFUA_1G09870)-RELATED"/>
    <property type="match status" value="1"/>
</dbReference>
<dbReference type="PROSITE" id="PS51205">
    <property type="entry name" value="VPS9"/>
    <property type="match status" value="1"/>
</dbReference>
<accession>A0A8S2D8R9</accession>
<evidence type="ECO:0000313" key="2">
    <source>
        <dbReference type="EMBL" id="CAF0905322.1"/>
    </source>
</evidence>
<dbReference type="InterPro" id="IPR003123">
    <property type="entry name" value="VPS9"/>
</dbReference>